<evidence type="ECO:0008006" key="3">
    <source>
        <dbReference type="Google" id="ProtNLM"/>
    </source>
</evidence>
<accession>A0A0E0L9N1</accession>
<dbReference type="Gramene" id="OPUNC06G08040.1">
    <property type="protein sequence ID" value="OPUNC06G08040.1"/>
    <property type="gene ID" value="OPUNC06G08040"/>
</dbReference>
<dbReference type="EnsemblPlants" id="OPUNC06G08040.1">
    <property type="protein sequence ID" value="OPUNC06G08040.1"/>
    <property type="gene ID" value="OPUNC06G08040"/>
</dbReference>
<evidence type="ECO:0000313" key="2">
    <source>
        <dbReference type="Proteomes" id="UP000026962"/>
    </source>
</evidence>
<proteinExistence type="predicted"/>
<name>A0A0E0L9N1_ORYPU</name>
<dbReference type="AlphaFoldDB" id="A0A0E0L9N1"/>
<dbReference type="PANTHER" id="PTHR32133">
    <property type="entry name" value="OS07G0120400 PROTEIN"/>
    <property type="match status" value="1"/>
</dbReference>
<dbReference type="Proteomes" id="UP000026962">
    <property type="component" value="Chromosome 6"/>
</dbReference>
<protein>
    <recommendedName>
        <fullName evidence="3">F-box domain-containing protein</fullName>
    </recommendedName>
</protein>
<keyword evidence="2" id="KW-1185">Reference proteome</keyword>
<reference evidence="1" key="1">
    <citation type="submission" date="2015-04" db="UniProtKB">
        <authorList>
            <consortium name="EnsemblPlants"/>
        </authorList>
    </citation>
    <scope>IDENTIFICATION</scope>
</reference>
<sequence length="123" mass="13913">MGDGRQGEGRRRGVGRQLRWRKGVCEKLLRIPPQPGSLLPASLVYKSWRRHVADHGFLHRFLGYRHGLMLLLDRPRIRSLFVPDNVGLLASTHVDISQPVGWPSDQGNHLLCCQQSKCTKVVA</sequence>
<dbReference type="HOGENOM" id="CLU_2018977_0_0_1"/>
<organism evidence="1">
    <name type="scientific">Oryza punctata</name>
    <name type="common">Red rice</name>
    <dbReference type="NCBI Taxonomy" id="4537"/>
    <lineage>
        <taxon>Eukaryota</taxon>
        <taxon>Viridiplantae</taxon>
        <taxon>Streptophyta</taxon>
        <taxon>Embryophyta</taxon>
        <taxon>Tracheophyta</taxon>
        <taxon>Spermatophyta</taxon>
        <taxon>Magnoliopsida</taxon>
        <taxon>Liliopsida</taxon>
        <taxon>Poales</taxon>
        <taxon>Poaceae</taxon>
        <taxon>BOP clade</taxon>
        <taxon>Oryzoideae</taxon>
        <taxon>Oryzeae</taxon>
        <taxon>Oryzinae</taxon>
        <taxon>Oryza</taxon>
    </lineage>
</organism>
<reference evidence="1" key="2">
    <citation type="submission" date="2018-05" db="EMBL/GenBank/DDBJ databases">
        <title>OpunRS2 (Oryza punctata Reference Sequence Version 2).</title>
        <authorList>
            <person name="Zhang J."/>
            <person name="Kudrna D."/>
            <person name="Lee S."/>
            <person name="Talag J."/>
            <person name="Welchert J."/>
            <person name="Wing R.A."/>
        </authorList>
    </citation>
    <scope>NUCLEOTIDE SEQUENCE [LARGE SCALE GENOMIC DNA]</scope>
</reference>
<evidence type="ECO:0000313" key="1">
    <source>
        <dbReference type="EnsemblPlants" id="OPUNC06G08040.1"/>
    </source>
</evidence>